<dbReference type="eggNOG" id="ENOG502T07P">
    <property type="taxonomic scope" value="Eukaryota"/>
</dbReference>
<evidence type="ECO:0000256" key="1">
    <source>
        <dbReference type="SAM" id="MobiDB-lite"/>
    </source>
</evidence>
<dbReference type="SUPFAM" id="SSF103473">
    <property type="entry name" value="MFS general substrate transporter"/>
    <property type="match status" value="1"/>
</dbReference>
<dbReference type="OrthoDB" id="6499973at2759"/>
<protein>
    <submittedName>
        <fullName evidence="3">Uncharacterized protein</fullName>
    </submittedName>
</protein>
<evidence type="ECO:0000313" key="3">
    <source>
        <dbReference type="EMBL" id="CCA73652.1"/>
    </source>
</evidence>
<evidence type="ECO:0000256" key="2">
    <source>
        <dbReference type="SAM" id="Phobius"/>
    </source>
</evidence>
<keyword evidence="2" id="KW-0812">Transmembrane</keyword>
<keyword evidence="2" id="KW-1133">Transmembrane helix</keyword>
<feature type="transmembrane region" description="Helical" evidence="2">
    <location>
        <begin position="66"/>
        <end position="87"/>
    </location>
</feature>
<feature type="transmembrane region" description="Helical" evidence="2">
    <location>
        <begin position="107"/>
        <end position="129"/>
    </location>
</feature>
<proteinExistence type="predicted"/>
<keyword evidence="4" id="KW-1185">Reference proteome</keyword>
<name>G4TQQ9_SERID</name>
<reference evidence="3 4" key="1">
    <citation type="journal article" date="2011" name="PLoS Pathog.">
        <title>Endophytic Life Strategies Decoded by Genome and Transcriptome Analyses of the Mutualistic Root Symbiont Piriformospora indica.</title>
        <authorList>
            <person name="Zuccaro A."/>
            <person name="Lahrmann U."/>
            <person name="Guldener U."/>
            <person name="Langen G."/>
            <person name="Pfiffi S."/>
            <person name="Biedenkopf D."/>
            <person name="Wong P."/>
            <person name="Samans B."/>
            <person name="Grimm C."/>
            <person name="Basiewicz M."/>
            <person name="Murat C."/>
            <person name="Martin F."/>
            <person name="Kogel K.H."/>
        </authorList>
    </citation>
    <scope>NUCLEOTIDE SEQUENCE [LARGE SCALE GENOMIC DNA]</scope>
    <source>
        <strain evidence="3 4">DSM 11827</strain>
    </source>
</reference>
<dbReference type="Proteomes" id="UP000007148">
    <property type="component" value="Unassembled WGS sequence"/>
</dbReference>
<evidence type="ECO:0000313" key="4">
    <source>
        <dbReference type="Proteomes" id="UP000007148"/>
    </source>
</evidence>
<organism evidence="3 4">
    <name type="scientific">Serendipita indica (strain DSM 11827)</name>
    <name type="common">Root endophyte fungus</name>
    <name type="synonym">Piriformospora indica</name>
    <dbReference type="NCBI Taxonomy" id="1109443"/>
    <lineage>
        <taxon>Eukaryota</taxon>
        <taxon>Fungi</taxon>
        <taxon>Dikarya</taxon>
        <taxon>Basidiomycota</taxon>
        <taxon>Agaricomycotina</taxon>
        <taxon>Agaricomycetes</taxon>
        <taxon>Sebacinales</taxon>
        <taxon>Serendipitaceae</taxon>
        <taxon>Serendipita</taxon>
    </lineage>
</organism>
<accession>G4TQQ9</accession>
<feature type="compositionally biased region" description="Polar residues" evidence="1">
    <location>
        <begin position="1"/>
        <end position="12"/>
    </location>
</feature>
<sequence length="132" mass="14755">MPTLESKNSPSNEVDKANVGITQTTDERTTDNTVDTDVEKQQPNVTKEQKDKLPVPDLTWNNGSTAWLTVFGAWCILFCTFGLTNAYGIYQDFYVRHFLTNYTPSAIGWIGSVQLFFQFSLGLASGTLFDRG</sequence>
<comment type="caution">
    <text evidence="3">The sequence shown here is derived from an EMBL/GenBank/DDBJ whole genome shotgun (WGS) entry which is preliminary data.</text>
</comment>
<keyword evidence="2" id="KW-0472">Membrane</keyword>
<gene>
    <name evidence="3" type="ORF">PIIN_07605</name>
</gene>
<dbReference type="EMBL" id="CAFZ01000242">
    <property type="protein sequence ID" value="CCA73652.1"/>
    <property type="molecule type" value="Genomic_DNA"/>
</dbReference>
<feature type="region of interest" description="Disordered" evidence="1">
    <location>
        <begin position="1"/>
        <end position="50"/>
    </location>
</feature>
<dbReference type="AlphaFoldDB" id="G4TQQ9"/>
<dbReference type="HOGENOM" id="CLU_1917874_0_0_1"/>
<dbReference type="InterPro" id="IPR036259">
    <property type="entry name" value="MFS_trans_sf"/>
</dbReference>
<dbReference type="InParanoid" id="G4TQQ9"/>